<dbReference type="KEGG" id="mfy:HH212_13875"/>
<evidence type="ECO:0000313" key="3">
    <source>
        <dbReference type="Proteomes" id="UP000502415"/>
    </source>
</evidence>
<dbReference type="EMBL" id="CP051685">
    <property type="protein sequence ID" value="QJE00984.1"/>
    <property type="molecule type" value="Genomic_DNA"/>
</dbReference>
<accession>A0A7Z2ZT48</accession>
<name>A0A7Z2ZT48_9BURK</name>
<reference evidence="2 3" key="1">
    <citation type="submission" date="2020-04" db="EMBL/GenBank/DDBJ databases">
        <title>Genome sequencing of novel species.</title>
        <authorList>
            <person name="Heo J."/>
            <person name="Kim S.-J."/>
            <person name="Kim J.-S."/>
            <person name="Hong S.-B."/>
            <person name="Kwon S.-W."/>
        </authorList>
    </citation>
    <scope>NUCLEOTIDE SEQUENCE [LARGE SCALE GENOMIC DNA]</scope>
    <source>
        <strain evidence="2 3">GN2-R2</strain>
    </source>
</reference>
<sequence length="316" mass="32307">MRSFFRAHWKVILAIVLLILLATVTVNPSAAAPMGTDARLAQRLRAHATVLAAGAGASYVAHTLRAEGYRVRIPAHPAGAAPVVQAALANLAPGAAPARLFVIGARYARPPAGTAHGGDADDAASGRAGRTAASASDGSVAAVLELARLLRGLHPRRGTEVRFVFFPGPAPDHAAQTAPCPARHPAGGPGCPACPGCAPDGDGFVAYAGTPASMHLVQEALAGFRSGADGPLRGLAAPAYVRGLTLSDRPVHGHAGAVAVMVTDTEFMRYPYHDTVDRENGEAATVPEDEFDDAGSARVVAALARTIAALAQNRRG</sequence>
<evidence type="ECO:0000313" key="2">
    <source>
        <dbReference type="EMBL" id="QJE00984.1"/>
    </source>
</evidence>
<feature type="region of interest" description="Disordered" evidence="1">
    <location>
        <begin position="112"/>
        <end position="132"/>
    </location>
</feature>
<feature type="compositionally biased region" description="Low complexity" evidence="1">
    <location>
        <begin position="123"/>
        <end position="132"/>
    </location>
</feature>
<dbReference type="AlphaFoldDB" id="A0A7Z2ZT48"/>
<keyword evidence="3" id="KW-1185">Reference proteome</keyword>
<dbReference type="Gene3D" id="3.40.630.10">
    <property type="entry name" value="Zn peptidases"/>
    <property type="match status" value="1"/>
</dbReference>
<protein>
    <recommendedName>
        <fullName evidence="4">M28 family peptidase</fullName>
    </recommendedName>
</protein>
<evidence type="ECO:0008006" key="4">
    <source>
        <dbReference type="Google" id="ProtNLM"/>
    </source>
</evidence>
<organism evidence="2 3">
    <name type="scientific">Massilia forsythiae</name>
    <dbReference type="NCBI Taxonomy" id="2728020"/>
    <lineage>
        <taxon>Bacteria</taxon>
        <taxon>Pseudomonadati</taxon>
        <taxon>Pseudomonadota</taxon>
        <taxon>Betaproteobacteria</taxon>
        <taxon>Burkholderiales</taxon>
        <taxon>Oxalobacteraceae</taxon>
        <taxon>Telluria group</taxon>
        <taxon>Massilia</taxon>
    </lineage>
</organism>
<dbReference type="Proteomes" id="UP000502415">
    <property type="component" value="Chromosome"/>
</dbReference>
<gene>
    <name evidence="2" type="ORF">HH212_13875</name>
</gene>
<evidence type="ECO:0000256" key="1">
    <source>
        <dbReference type="SAM" id="MobiDB-lite"/>
    </source>
</evidence>
<dbReference type="RefSeq" id="WP_170203013.1">
    <property type="nucleotide sequence ID" value="NZ_CP051685.1"/>
</dbReference>
<proteinExistence type="predicted"/>